<evidence type="ECO:0000313" key="4">
    <source>
        <dbReference type="Proteomes" id="UP000009881"/>
    </source>
</evidence>
<keyword evidence="4" id="KW-1185">Reference proteome</keyword>
<dbReference type="Pfam" id="PF06325">
    <property type="entry name" value="PrmA"/>
    <property type="match status" value="1"/>
</dbReference>
<evidence type="ECO:0000256" key="2">
    <source>
        <dbReference type="ARBA" id="ARBA00022679"/>
    </source>
</evidence>
<evidence type="ECO:0000256" key="1">
    <source>
        <dbReference type="ARBA" id="ARBA00022603"/>
    </source>
</evidence>
<organism evidence="3 4">
    <name type="scientific">Caenispirillum salinarum AK4</name>
    <dbReference type="NCBI Taxonomy" id="1238182"/>
    <lineage>
        <taxon>Bacteria</taxon>
        <taxon>Pseudomonadati</taxon>
        <taxon>Pseudomonadota</taxon>
        <taxon>Alphaproteobacteria</taxon>
        <taxon>Rhodospirillales</taxon>
        <taxon>Novispirillaceae</taxon>
        <taxon>Caenispirillum</taxon>
    </lineage>
</organism>
<gene>
    <name evidence="3" type="ORF">C882_4499</name>
</gene>
<comment type="caution">
    <text evidence="3">The sequence shown here is derived from an EMBL/GenBank/DDBJ whole genome shotgun (WGS) entry which is preliminary data.</text>
</comment>
<dbReference type="GO" id="GO:0016279">
    <property type="term" value="F:protein-lysine N-methyltransferase activity"/>
    <property type="evidence" value="ECO:0007669"/>
    <property type="project" value="TreeGrafter"/>
</dbReference>
<proteinExistence type="predicted"/>
<dbReference type="InterPro" id="IPR029063">
    <property type="entry name" value="SAM-dependent_MTases_sf"/>
</dbReference>
<dbReference type="CDD" id="cd02440">
    <property type="entry name" value="AdoMet_MTases"/>
    <property type="match status" value="1"/>
</dbReference>
<dbReference type="EMBL" id="ANHY01000008">
    <property type="protein sequence ID" value="EKV30540.1"/>
    <property type="molecule type" value="Genomic_DNA"/>
</dbReference>
<dbReference type="SUPFAM" id="SSF53335">
    <property type="entry name" value="S-adenosyl-L-methionine-dependent methyltransferases"/>
    <property type="match status" value="1"/>
</dbReference>
<dbReference type="STRING" id="1238182.C882_4499"/>
<dbReference type="RefSeq" id="WP_009540607.1">
    <property type="nucleotide sequence ID" value="NZ_ANHY01000008.1"/>
</dbReference>
<dbReference type="AlphaFoldDB" id="K9GX42"/>
<name>K9GX42_9PROT</name>
<dbReference type="PANTHER" id="PTHR43648">
    <property type="entry name" value="ELECTRON TRANSFER FLAVOPROTEIN BETA SUBUNIT LYSINE METHYLTRANSFERASE"/>
    <property type="match status" value="1"/>
</dbReference>
<reference evidence="3 4" key="1">
    <citation type="journal article" date="2013" name="Genome Announc.">
        <title>Draft Genome Sequence of an Alphaproteobacterium, Caenispirillum salinarum AK4(T), Isolated from a Solar Saltern.</title>
        <authorList>
            <person name="Khatri I."/>
            <person name="Singh A."/>
            <person name="Korpole S."/>
            <person name="Pinnaka A.K."/>
            <person name="Subramanian S."/>
        </authorList>
    </citation>
    <scope>NUCLEOTIDE SEQUENCE [LARGE SCALE GENOMIC DNA]</scope>
    <source>
        <strain evidence="3 4">AK4</strain>
    </source>
</reference>
<dbReference type="eggNOG" id="COG3897">
    <property type="taxonomic scope" value="Bacteria"/>
</dbReference>
<dbReference type="InterPro" id="IPR050078">
    <property type="entry name" value="Ribosomal_L11_MeTrfase_PrmA"/>
</dbReference>
<evidence type="ECO:0000313" key="3">
    <source>
        <dbReference type="EMBL" id="EKV30540.1"/>
    </source>
</evidence>
<accession>K9GX42</accession>
<protein>
    <submittedName>
        <fullName evidence="3">SAM-dependent methyltransferase</fullName>
    </submittedName>
</protein>
<dbReference type="Gene3D" id="3.40.50.150">
    <property type="entry name" value="Vaccinia Virus protein VP39"/>
    <property type="match status" value="1"/>
</dbReference>
<dbReference type="PANTHER" id="PTHR43648:SF1">
    <property type="entry name" value="ELECTRON TRANSFER FLAVOPROTEIN BETA SUBUNIT LYSINE METHYLTRANSFERASE"/>
    <property type="match status" value="1"/>
</dbReference>
<dbReference type="GO" id="GO:0032259">
    <property type="term" value="P:methylation"/>
    <property type="evidence" value="ECO:0007669"/>
    <property type="project" value="UniProtKB-KW"/>
</dbReference>
<keyword evidence="2 3" id="KW-0808">Transferase</keyword>
<sequence>MTFAQARSHDTFIREQTALSRPPLVPEVRLYLATEVTPLWQATQHQLESLDVPPPYWAFAWPGGQAAARYLLDNPWLVRNRRVLDFAAGSGLIGIACGLAGAASVEAADIDPVARRAMALNAEANGVRLTVREDDVLETRPTAAGLWDVIVAGDVCYEKPMAEKVLAWLRARAAEGAVIIMADPGRAYRPASGLETLAEYIVPTNTDLEDRDRRATAVYRVLAEA</sequence>
<dbReference type="Proteomes" id="UP000009881">
    <property type="component" value="Unassembled WGS sequence"/>
</dbReference>
<keyword evidence="1 3" id="KW-0489">Methyltransferase</keyword>